<feature type="domain" description="Type IV secretion system coupling protein TraD DNA-binding" evidence="7">
    <location>
        <begin position="182"/>
        <end position="556"/>
    </location>
</feature>
<evidence type="ECO:0000256" key="3">
    <source>
        <dbReference type="ARBA" id="ARBA00022692"/>
    </source>
</evidence>
<dbReference type="EMBL" id="QZCE01000002">
    <property type="protein sequence ID" value="NEZ65141.1"/>
    <property type="molecule type" value="Genomic_DNA"/>
</dbReference>
<dbReference type="InterPro" id="IPR051539">
    <property type="entry name" value="T4SS-coupling_protein"/>
</dbReference>
<reference evidence="8 9" key="1">
    <citation type="journal article" date="2020" name="Microb. Ecol.">
        <title>Ecogenomics of the Marine Benthic Filamentous Cyanobacterium Adonisia.</title>
        <authorList>
            <person name="Walter J.M."/>
            <person name="Coutinho F.H."/>
            <person name="Leomil L."/>
            <person name="Hargreaves P.I."/>
            <person name="Campeao M.E."/>
            <person name="Vieira V.V."/>
            <person name="Silva B.S."/>
            <person name="Fistarol G.O."/>
            <person name="Salomon P.S."/>
            <person name="Sawabe T."/>
            <person name="Mino S."/>
            <person name="Hosokawa M."/>
            <person name="Miyashita H."/>
            <person name="Maruyama F."/>
            <person name="van Verk M.C."/>
            <person name="Dutilh B.E."/>
            <person name="Thompson C.C."/>
            <person name="Thompson F.L."/>
        </authorList>
    </citation>
    <scope>NUCLEOTIDE SEQUENCE [LARGE SCALE GENOMIC DNA]</scope>
    <source>
        <strain evidence="8 9">CCMR0082</strain>
    </source>
</reference>
<evidence type="ECO:0000313" key="8">
    <source>
        <dbReference type="EMBL" id="NEZ65141.1"/>
    </source>
</evidence>
<organism evidence="8 9">
    <name type="scientific">Adonisia turfae CCMR0082</name>
    <dbReference type="NCBI Taxonomy" id="2304604"/>
    <lineage>
        <taxon>Bacteria</taxon>
        <taxon>Bacillati</taxon>
        <taxon>Cyanobacteriota</taxon>
        <taxon>Adonisia</taxon>
        <taxon>Adonisia turfae</taxon>
    </lineage>
</organism>
<evidence type="ECO:0000256" key="1">
    <source>
        <dbReference type="ARBA" id="ARBA00004651"/>
    </source>
</evidence>
<dbReference type="InterPro" id="IPR019476">
    <property type="entry name" value="T4SS_TraD_DNA-bd"/>
</dbReference>
<sequence>MADRYLMPKFTSLWNRNMNTSMASAIHHAKVILDTRLGRIAAGFVCGGAWSISAMLFIPPSDALLLFGVALIISFSEILIYEATFKAYPRSGRNNSHRQFWQNFLLWRCLPSWGLLFFLNYFGLFLIVVIAILKANAHLRTRPSEILLEGQQVSETAEAVQRDFDLVRAEDDPGFPFGGTLMSQTDADKHILFVAATGAGKSVLMKHLLFYLLANWGTGYPERFLIHDPAGEFPATLEALGLAEHVIYTDPFDQRGRPIDFASMIRTPADIQTFAEILVPQQPGNKGDEFWRNVTILVVKVVVRYFCKSAPGTWTLRDLLNALRHPTLVDGMIADSSELSHYAAYKGSDNTTANILATIVTTMDQYEVLAALYHKLETVYGNKPFDPQRDFLDSNAILLLSSSETAKQAVQNANRILLTRLIQLMLDGPEQDGPTTWFFLDELPAIGRIPSLMAGMTRLRKYGGAFVSVIQTVTQLFEVYGRDESNSILSQYQHVSALHMDDPETAKRFAESAGKVRLLRHTQSYTRNHQSGDSTTYSQQYEEQDVIRPGTFSELPLFNPKQGGHLEGMFFSGNKRWKHSYPASIVEQMPPKGDPSRNKLRMPTEYQFLDPWTEEDYKRLNIEHLMRSDPEIDIDGLLS</sequence>
<proteinExistence type="predicted"/>
<protein>
    <submittedName>
        <fullName evidence="8">DUF87 domain-containing protein</fullName>
    </submittedName>
</protein>
<dbReference type="PANTHER" id="PTHR37937">
    <property type="entry name" value="CONJUGATIVE TRANSFER: DNA TRANSPORT"/>
    <property type="match status" value="1"/>
</dbReference>
<dbReference type="CDD" id="cd01127">
    <property type="entry name" value="TrwB_TraG_TraD_VirD4"/>
    <property type="match status" value="1"/>
</dbReference>
<evidence type="ECO:0000256" key="6">
    <source>
        <dbReference type="SAM" id="Phobius"/>
    </source>
</evidence>
<dbReference type="Pfam" id="PF10412">
    <property type="entry name" value="TrwB_AAD_bind"/>
    <property type="match status" value="1"/>
</dbReference>
<feature type="transmembrane region" description="Helical" evidence="6">
    <location>
        <begin position="40"/>
        <end position="58"/>
    </location>
</feature>
<dbReference type="Gene3D" id="3.40.50.300">
    <property type="entry name" value="P-loop containing nucleotide triphosphate hydrolases"/>
    <property type="match status" value="2"/>
</dbReference>
<comment type="subcellular location">
    <subcellularLocation>
        <location evidence="1">Cell membrane</location>
        <topology evidence="1">Multi-pass membrane protein</topology>
    </subcellularLocation>
</comment>
<evidence type="ECO:0000313" key="9">
    <source>
        <dbReference type="Proteomes" id="UP000473574"/>
    </source>
</evidence>
<evidence type="ECO:0000256" key="5">
    <source>
        <dbReference type="ARBA" id="ARBA00023136"/>
    </source>
</evidence>
<keyword evidence="4 6" id="KW-1133">Transmembrane helix</keyword>
<keyword evidence="2" id="KW-1003">Cell membrane</keyword>
<dbReference type="GO" id="GO:0005886">
    <property type="term" value="C:plasma membrane"/>
    <property type="evidence" value="ECO:0007669"/>
    <property type="project" value="UniProtKB-SubCell"/>
</dbReference>
<evidence type="ECO:0000256" key="2">
    <source>
        <dbReference type="ARBA" id="ARBA00022475"/>
    </source>
</evidence>
<evidence type="ECO:0000256" key="4">
    <source>
        <dbReference type="ARBA" id="ARBA00022989"/>
    </source>
</evidence>
<accession>A0A6M0SAZ0</accession>
<feature type="transmembrane region" description="Helical" evidence="6">
    <location>
        <begin position="64"/>
        <end position="84"/>
    </location>
</feature>
<evidence type="ECO:0000259" key="7">
    <source>
        <dbReference type="Pfam" id="PF10412"/>
    </source>
</evidence>
<gene>
    <name evidence="8" type="ORF">D0962_20580</name>
</gene>
<keyword evidence="3 6" id="KW-0812">Transmembrane</keyword>
<feature type="transmembrane region" description="Helical" evidence="6">
    <location>
        <begin position="105"/>
        <end position="133"/>
    </location>
</feature>
<name>A0A6M0SAZ0_9CYAN</name>
<dbReference type="PANTHER" id="PTHR37937:SF1">
    <property type="entry name" value="CONJUGATIVE TRANSFER: DNA TRANSPORT"/>
    <property type="match status" value="1"/>
</dbReference>
<dbReference type="Proteomes" id="UP000473574">
    <property type="component" value="Unassembled WGS sequence"/>
</dbReference>
<dbReference type="AlphaFoldDB" id="A0A6M0SAZ0"/>
<comment type="caution">
    <text evidence="8">The sequence shown here is derived from an EMBL/GenBank/DDBJ whole genome shotgun (WGS) entry which is preliminary data.</text>
</comment>
<dbReference type="SUPFAM" id="SSF52540">
    <property type="entry name" value="P-loop containing nucleoside triphosphate hydrolases"/>
    <property type="match status" value="1"/>
</dbReference>
<dbReference type="InterPro" id="IPR027417">
    <property type="entry name" value="P-loop_NTPase"/>
</dbReference>
<keyword evidence="5 6" id="KW-0472">Membrane</keyword>